<gene>
    <name evidence="1" type="ORF">DW839_18480</name>
</gene>
<organism evidence="1 2">
    <name type="scientific">Enterocloster bolteae</name>
    <dbReference type="NCBI Taxonomy" id="208479"/>
    <lineage>
        <taxon>Bacteria</taxon>
        <taxon>Bacillati</taxon>
        <taxon>Bacillota</taxon>
        <taxon>Clostridia</taxon>
        <taxon>Lachnospirales</taxon>
        <taxon>Lachnospiraceae</taxon>
        <taxon>Enterocloster</taxon>
    </lineage>
</organism>
<proteinExistence type="predicted"/>
<dbReference type="RefSeq" id="WP_002572328.1">
    <property type="nucleotide sequence ID" value="NZ_CBCSIM010000025.1"/>
</dbReference>
<protein>
    <submittedName>
        <fullName evidence="1">Uncharacterized protein</fullName>
    </submittedName>
</protein>
<accession>A0A414AT20</accession>
<name>A0A414AT20_9FIRM</name>
<evidence type="ECO:0000313" key="2">
    <source>
        <dbReference type="Proteomes" id="UP000283975"/>
    </source>
</evidence>
<comment type="caution">
    <text evidence="1">The sequence shown here is derived from an EMBL/GenBank/DDBJ whole genome shotgun (WGS) entry which is preliminary data.</text>
</comment>
<reference evidence="1 2" key="1">
    <citation type="submission" date="2018-08" db="EMBL/GenBank/DDBJ databases">
        <title>A genome reference for cultivated species of the human gut microbiota.</title>
        <authorList>
            <person name="Zou Y."/>
            <person name="Xue W."/>
            <person name="Luo G."/>
        </authorList>
    </citation>
    <scope>NUCLEOTIDE SEQUENCE [LARGE SCALE GENOMIC DNA]</scope>
    <source>
        <strain evidence="1 2">AM35-14</strain>
    </source>
</reference>
<evidence type="ECO:0000313" key="1">
    <source>
        <dbReference type="EMBL" id="RHC54684.1"/>
    </source>
</evidence>
<sequence length="68" mass="7753">MKLYMAVTPDRYELPLAPPDTAKNLAELFGTTPNNIWAQVSHQKSRGERKRVNYHNDIGVRFVLVGNI</sequence>
<dbReference type="AlphaFoldDB" id="A0A414AT20"/>
<dbReference type="EMBL" id="QSHZ01000020">
    <property type="protein sequence ID" value="RHC54684.1"/>
    <property type="molecule type" value="Genomic_DNA"/>
</dbReference>
<dbReference type="Proteomes" id="UP000283975">
    <property type="component" value="Unassembled WGS sequence"/>
</dbReference>